<dbReference type="RefSeq" id="WP_211911740.1">
    <property type="nucleotide sequence ID" value="NZ_CP036498.1"/>
</dbReference>
<name>A0ABX8A3K2_9BRAD</name>
<protein>
    <submittedName>
        <fullName evidence="1">Uncharacterized protein</fullName>
    </submittedName>
</protein>
<dbReference type="EMBL" id="CP036498">
    <property type="protein sequence ID" value="QUS38204.1"/>
    <property type="molecule type" value="Genomic_DNA"/>
</dbReference>
<organism evidence="1 2">
    <name type="scientific">Tardiphaga alba</name>
    <dbReference type="NCBI Taxonomy" id="340268"/>
    <lineage>
        <taxon>Bacteria</taxon>
        <taxon>Pseudomonadati</taxon>
        <taxon>Pseudomonadota</taxon>
        <taxon>Alphaproteobacteria</taxon>
        <taxon>Hyphomicrobiales</taxon>
        <taxon>Nitrobacteraceae</taxon>
        <taxon>Tardiphaga</taxon>
    </lineage>
</organism>
<sequence>MTTFNQAPAYSGYIPFNAPPPGGFSPQGFDFGEIFKGIADQAIKALPGLLIGLLSTHPTLGPQLRSQGASPQSISVGIKLFDTSPRVDPLGFNFGKILKDIADQAIRMVPGLLIGALSTHPVLGPQLKSQGVSTQSFISAGINLPFLSGGFSVFDSMPGVSPQGFDLDALLGIVTDEAKRAIPNIVNGLLEQLLPQSAIPKFR</sequence>
<accession>A0ABX8A3K2</accession>
<proteinExistence type="predicted"/>
<evidence type="ECO:0000313" key="1">
    <source>
        <dbReference type="EMBL" id="QUS38204.1"/>
    </source>
</evidence>
<keyword evidence="2" id="KW-1185">Reference proteome</keyword>
<dbReference type="Proteomes" id="UP000682843">
    <property type="component" value="Chromosome"/>
</dbReference>
<gene>
    <name evidence="1" type="ORF">RPMA_04575</name>
</gene>
<reference evidence="1 2" key="1">
    <citation type="submission" date="2019-02" db="EMBL/GenBank/DDBJ databases">
        <title>Emended description of the genus Rhodopseudomonas and description of Rhodopseudomonas albus sp. nov., a non-phototrophic, heavy-metal-tolerant bacterium isolated from garden soil.</title>
        <authorList>
            <person name="Bao Z."/>
            <person name="Cao W.W."/>
            <person name="Sato Y."/>
            <person name="Nishizawa T."/>
            <person name="Zhao J."/>
            <person name="Guo Y."/>
            <person name="Ohta H."/>
        </authorList>
    </citation>
    <scope>NUCLEOTIDE SEQUENCE [LARGE SCALE GENOMIC DNA]</scope>
    <source>
        <strain evidence="1 2">SK50-23</strain>
    </source>
</reference>
<evidence type="ECO:0000313" key="2">
    <source>
        <dbReference type="Proteomes" id="UP000682843"/>
    </source>
</evidence>